<organism evidence="2 3">
    <name type="scientific">Halocalculus aciditolerans</name>
    <dbReference type="NCBI Taxonomy" id="1383812"/>
    <lineage>
        <taxon>Archaea</taxon>
        <taxon>Methanobacteriati</taxon>
        <taxon>Methanobacteriota</taxon>
        <taxon>Stenosarchaea group</taxon>
        <taxon>Halobacteria</taxon>
        <taxon>Halobacteriales</taxon>
        <taxon>Halobacteriaceae</taxon>
        <taxon>Halocalculus</taxon>
    </lineage>
</organism>
<dbReference type="Proteomes" id="UP000607197">
    <property type="component" value="Unassembled WGS sequence"/>
</dbReference>
<evidence type="ECO:0000256" key="1">
    <source>
        <dbReference type="SAM" id="MobiDB-lite"/>
    </source>
</evidence>
<comment type="caution">
    <text evidence="2">The sequence shown here is derived from an EMBL/GenBank/DDBJ whole genome shotgun (WGS) entry which is preliminary data.</text>
</comment>
<dbReference type="EMBL" id="BMPG01000003">
    <property type="protein sequence ID" value="GGL65075.1"/>
    <property type="molecule type" value="Genomic_DNA"/>
</dbReference>
<proteinExistence type="predicted"/>
<dbReference type="AlphaFoldDB" id="A0A830FDQ5"/>
<reference evidence="2" key="2">
    <citation type="submission" date="2020-09" db="EMBL/GenBank/DDBJ databases">
        <authorList>
            <person name="Sun Q."/>
            <person name="Ohkuma M."/>
        </authorList>
    </citation>
    <scope>NUCLEOTIDE SEQUENCE</scope>
    <source>
        <strain evidence="2">JCM 19596</strain>
    </source>
</reference>
<feature type="region of interest" description="Disordered" evidence="1">
    <location>
        <begin position="66"/>
        <end position="98"/>
    </location>
</feature>
<reference evidence="2" key="1">
    <citation type="journal article" date="2014" name="Int. J. Syst. Evol. Microbiol.">
        <title>Complete genome sequence of Corynebacterium casei LMG S-19264T (=DSM 44701T), isolated from a smear-ripened cheese.</title>
        <authorList>
            <consortium name="US DOE Joint Genome Institute (JGI-PGF)"/>
            <person name="Walter F."/>
            <person name="Albersmeier A."/>
            <person name="Kalinowski J."/>
            <person name="Ruckert C."/>
        </authorList>
    </citation>
    <scope>NUCLEOTIDE SEQUENCE</scope>
    <source>
        <strain evidence="2">JCM 19596</strain>
    </source>
</reference>
<sequence>MIESRDAGESRSVTSGSEYRSIAVVTDQRVSFVIGEAPEDTFIEVPATEVTGAEHRGSLFSTTILTETDRNNTPSVSRSAGHPTPKTRCPIYGTSTFR</sequence>
<name>A0A830FDQ5_9EURY</name>
<accession>A0A830FDQ5</accession>
<evidence type="ECO:0000313" key="2">
    <source>
        <dbReference type="EMBL" id="GGL65075.1"/>
    </source>
</evidence>
<keyword evidence="3" id="KW-1185">Reference proteome</keyword>
<protein>
    <submittedName>
        <fullName evidence="2">Uncharacterized protein</fullName>
    </submittedName>
</protein>
<evidence type="ECO:0000313" key="3">
    <source>
        <dbReference type="Proteomes" id="UP000607197"/>
    </source>
</evidence>
<feature type="compositionally biased region" description="Polar residues" evidence="1">
    <location>
        <begin position="66"/>
        <end position="78"/>
    </location>
</feature>
<gene>
    <name evidence="2" type="ORF">GCM10009039_23800</name>
</gene>